<dbReference type="GeneID" id="121400390"/>
<proteinExistence type="predicted"/>
<gene>
    <name evidence="3" type="primary">LOC121400390</name>
</gene>
<keyword evidence="3" id="KW-0418">Kinase</keyword>
<feature type="region of interest" description="Disordered" evidence="1">
    <location>
        <begin position="207"/>
        <end position="265"/>
    </location>
</feature>
<dbReference type="GO" id="GO:0016301">
    <property type="term" value="F:kinase activity"/>
    <property type="evidence" value="ECO:0007669"/>
    <property type="project" value="UniProtKB-KW"/>
</dbReference>
<feature type="region of interest" description="Disordered" evidence="1">
    <location>
        <begin position="329"/>
        <end position="364"/>
    </location>
</feature>
<dbReference type="RefSeq" id="XP_041439278.1">
    <property type="nucleotide sequence ID" value="XM_041583344.1"/>
</dbReference>
<sequence length="454" mass="54044">MFRKITNCLSKIKMEKECQKVREVCGKIKTIYNREQRATFTKNVLTCADCGKPLLPKQKTRKKTWFFNKKREIIEITTKTSEKTQTTEYKENRELESRGKRATFAKNVYTRANWEKPLLQMQKCSIRTCSLNKKRKTKEITTKSYEKTQDAEKSENTETTEYKENRELESREKRATFAKNVFTRANWEKPLLQMQKLSIRTCSLNKKRKTKEITTKSNEKTQDAEKSESTETTEYKPPQVVEKSENVGNTERFEQTKKENTEETVKKTEAKRKRVQFAENLCTYYYYSIPIQNSEYEEKQNRARLARHPRLRGWLRYLKCTRKRKLVETHTEEEKKQIENIESSEETKDEVNSESSENDEYEDCLENIEKSEEEKWRTEKENADETMIETHTEEKPNQTLFGWIVCAFHEMSKQIGMKLNICQIKSENHEEIREISEETENEVYSFGGRLPSSE</sequence>
<protein>
    <submittedName>
        <fullName evidence="3">Probable inactive protein kinase DDB_G0270444</fullName>
    </submittedName>
</protein>
<reference evidence="3" key="2">
    <citation type="submission" date="2025-08" db="UniProtKB">
        <authorList>
            <consortium name="RefSeq"/>
        </authorList>
    </citation>
    <scope>IDENTIFICATION</scope>
    <source>
        <strain evidence="3">J_2021</strain>
        <tissue evidence="3">Erythrocytes</tissue>
    </source>
</reference>
<keyword evidence="3" id="KW-0808">Transferase</keyword>
<feature type="compositionally biased region" description="Basic and acidic residues" evidence="1">
    <location>
        <begin position="329"/>
        <end position="351"/>
    </location>
</feature>
<feature type="region of interest" description="Disordered" evidence="1">
    <location>
        <begin position="140"/>
        <end position="171"/>
    </location>
</feature>
<accession>A0A8J1MCK0</accession>
<evidence type="ECO:0000256" key="1">
    <source>
        <dbReference type="SAM" id="MobiDB-lite"/>
    </source>
</evidence>
<dbReference type="AlphaFoldDB" id="A0A8J1MCK0"/>
<dbReference type="Proteomes" id="UP000186698">
    <property type="component" value="Chromosome 2S"/>
</dbReference>
<dbReference type="KEGG" id="xla:121400390"/>
<keyword evidence="2" id="KW-1185">Reference proteome</keyword>
<feature type="region of interest" description="Disordered" evidence="1">
    <location>
        <begin position="434"/>
        <end position="454"/>
    </location>
</feature>
<reference evidence="2" key="1">
    <citation type="submission" date="2024-06" db="UniProtKB">
        <authorList>
            <consortium name="RefSeq"/>
        </authorList>
    </citation>
    <scope>NUCLEOTIDE SEQUENCE [LARGE SCALE GENOMIC DNA]</scope>
    <source>
        <strain evidence="2">J_2021</strain>
    </source>
</reference>
<feature type="compositionally biased region" description="Basic and acidic residues" evidence="1">
    <location>
        <begin position="251"/>
        <end position="265"/>
    </location>
</feature>
<organism evidence="2 3">
    <name type="scientific">Xenopus laevis</name>
    <name type="common">African clawed frog</name>
    <dbReference type="NCBI Taxonomy" id="8355"/>
    <lineage>
        <taxon>Eukaryota</taxon>
        <taxon>Metazoa</taxon>
        <taxon>Chordata</taxon>
        <taxon>Craniata</taxon>
        <taxon>Vertebrata</taxon>
        <taxon>Euteleostomi</taxon>
        <taxon>Amphibia</taxon>
        <taxon>Batrachia</taxon>
        <taxon>Anura</taxon>
        <taxon>Pipoidea</taxon>
        <taxon>Pipidae</taxon>
        <taxon>Xenopodinae</taxon>
        <taxon>Xenopus</taxon>
        <taxon>Xenopus</taxon>
    </lineage>
</organism>
<evidence type="ECO:0000313" key="3">
    <source>
        <dbReference type="RefSeq" id="XP_041439278.1"/>
    </source>
</evidence>
<feature type="compositionally biased region" description="Basic and acidic residues" evidence="1">
    <location>
        <begin position="211"/>
        <end position="229"/>
    </location>
</feature>
<evidence type="ECO:0000313" key="2">
    <source>
        <dbReference type="Proteomes" id="UP000186698"/>
    </source>
</evidence>
<name>A0A8J1MCK0_XENLA</name>